<evidence type="ECO:0000256" key="6">
    <source>
        <dbReference type="SAM" id="Phobius"/>
    </source>
</evidence>
<evidence type="ECO:0000256" key="2">
    <source>
        <dbReference type="ARBA" id="ARBA00022475"/>
    </source>
</evidence>
<organism evidence="7 8">
    <name type="scientific">Veronia pacifica</name>
    <dbReference type="NCBI Taxonomy" id="1080227"/>
    <lineage>
        <taxon>Bacteria</taxon>
        <taxon>Pseudomonadati</taxon>
        <taxon>Pseudomonadota</taxon>
        <taxon>Gammaproteobacteria</taxon>
        <taxon>Vibrionales</taxon>
        <taxon>Vibrionaceae</taxon>
        <taxon>Veronia</taxon>
    </lineage>
</organism>
<feature type="transmembrane region" description="Helical" evidence="6">
    <location>
        <begin position="63"/>
        <end position="84"/>
    </location>
</feature>
<evidence type="ECO:0000313" key="8">
    <source>
        <dbReference type="Proteomes" id="UP000094936"/>
    </source>
</evidence>
<feature type="transmembrane region" description="Helical" evidence="6">
    <location>
        <begin position="113"/>
        <end position="134"/>
    </location>
</feature>
<feature type="transmembrane region" description="Helical" evidence="6">
    <location>
        <begin position="305"/>
        <end position="322"/>
    </location>
</feature>
<keyword evidence="8" id="KW-1185">Reference proteome</keyword>
<feature type="transmembrane region" description="Helical" evidence="6">
    <location>
        <begin position="91"/>
        <end position="107"/>
    </location>
</feature>
<name>A0A1C3EC38_9GAMM</name>
<comment type="caution">
    <text evidence="7">The sequence shown here is derived from an EMBL/GenBank/DDBJ whole genome shotgun (WGS) entry which is preliminary data.</text>
</comment>
<evidence type="ECO:0000313" key="7">
    <source>
        <dbReference type="EMBL" id="ODA30803.1"/>
    </source>
</evidence>
<keyword evidence="5 6" id="KW-0472">Membrane</keyword>
<feature type="transmembrane region" description="Helical" evidence="6">
    <location>
        <begin position="254"/>
        <end position="275"/>
    </location>
</feature>
<protein>
    <submittedName>
        <fullName evidence="7">Sugar ABC transporter permease</fullName>
    </submittedName>
</protein>
<feature type="transmembrane region" description="Helical" evidence="6">
    <location>
        <begin position="206"/>
        <end position="226"/>
    </location>
</feature>
<dbReference type="GO" id="GO:0005886">
    <property type="term" value="C:plasma membrane"/>
    <property type="evidence" value="ECO:0007669"/>
    <property type="project" value="UniProtKB-SubCell"/>
</dbReference>
<sequence>MSQTKENVPGWVRVLLVPLLQLLLALVISSFVVLLVGESPIDAFGVMINGALNLEYGGLHNTLYYATNFIFTGLAVAVAFHAGLFNIGGEGQAYIAGLGIGILMLLLDDVLSVWLMAPLAIITAALFGAIWGAIPGYLQARRGSHIVVTTIMFNFIAFSVMGYALVEHIAKYGGNSTDSRYFNPEAVFPKFYELAVQWGWELPFSLLNPSVLLALAVAGLVWVMLFRTRLGYAIRVVGQNASAARYAGIDAQKITIIAMTISGALAGLMAVNEVFGAQNRLILNFTGGFGFIGIAVALMGRNHPVGIIVAALLFGALYQGGTELQFEMPSLNPELIMVIQGLVIFFTGSMDKLIRDPVEKWFIKKNEAGQEVSNGTA</sequence>
<accession>A0A1C3EC38</accession>
<comment type="subcellular location">
    <subcellularLocation>
        <location evidence="1">Cell inner membrane</location>
        <topology evidence="1">Multi-pass membrane protein</topology>
    </subcellularLocation>
</comment>
<dbReference type="STRING" id="1080227.A8L45_18980"/>
<feature type="transmembrane region" description="Helical" evidence="6">
    <location>
        <begin position="281"/>
        <end position="298"/>
    </location>
</feature>
<feature type="transmembrane region" description="Helical" evidence="6">
    <location>
        <begin position="146"/>
        <end position="166"/>
    </location>
</feature>
<dbReference type="Proteomes" id="UP000094936">
    <property type="component" value="Unassembled WGS sequence"/>
</dbReference>
<dbReference type="PANTHER" id="PTHR47089:SF1">
    <property type="entry name" value="GUANOSINE ABC TRANSPORTER PERMEASE PROTEIN NUPP"/>
    <property type="match status" value="1"/>
</dbReference>
<dbReference type="PANTHER" id="PTHR47089">
    <property type="entry name" value="ABC TRANSPORTER, PERMEASE PROTEIN"/>
    <property type="match status" value="1"/>
</dbReference>
<dbReference type="InterPro" id="IPR001851">
    <property type="entry name" value="ABC_transp_permease"/>
</dbReference>
<evidence type="ECO:0000256" key="4">
    <source>
        <dbReference type="ARBA" id="ARBA00022989"/>
    </source>
</evidence>
<evidence type="ECO:0000256" key="1">
    <source>
        <dbReference type="ARBA" id="ARBA00004429"/>
    </source>
</evidence>
<dbReference type="Pfam" id="PF02653">
    <property type="entry name" value="BPD_transp_2"/>
    <property type="match status" value="1"/>
</dbReference>
<proteinExistence type="predicted"/>
<keyword evidence="3 6" id="KW-0812">Transmembrane</keyword>
<dbReference type="GO" id="GO:0022857">
    <property type="term" value="F:transmembrane transporter activity"/>
    <property type="evidence" value="ECO:0007669"/>
    <property type="project" value="InterPro"/>
</dbReference>
<evidence type="ECO:0000256" key="3">
    <source>
        <dbReference type="ARBA" id="ARBA00022692"/>
    </source>
</evidence>
<dbReference type="AlphaFoldDB" id="A0A1C3EC38"/>
<keyword evidence="2" id="KW-1003">Cell membrane</keyword>
<reference evidence="7 8" key="1">
    <citation type="submission" date="2016-05" db="EMBL/GenBank/DDBJ databases">
        <title>Genomic Taxonomy of the Vibrionaceae.</title>
        <authorList>
            <person name="Gomez-Gil B."/>
            <person name="Enciso-Ibarra J."/>
        </authorList>
    </citation>
    <scope>NUCLEOTIDE SEQUENCE [LARGE SCALE GENOMIC DNA]</scope>
    <source>
        <strain evidence="7 8">CAIM 1920</strain>
    </source>
</reference>
<dbReference type="EMBL" id="LYBM01000046">
    <property type="protein sequence ID" value="ODA30803.1"/>
    <property type="molecule type" value="Genomic_DNA"/>
</dbReference>
<dbReference type="OrthoDB" id="45037at2"/>
<gene>
    <name evidence="7" type="ORF">A8L45_18980</name>
</gene>
<feature type="transmembrane region" description="Helical" evidence="6">
    <location>
        <begin position="12"/>
        <end position="37"/>
    </location>
</feature>
<dbReference type="RefSeq" id="WP_068904933.1">
    <property type="nucleotide sequence ID" value="NZ_JBHUIF010000009.1"/>
</dbReference>
<evidence type="ECO:0000256" key="5">
    <source>
        <dbReference type="ARBA" id="ARBA00023136"/>
    </source>
</evidence>
<keyword evidence="4 6" id="KW-1133">Transmembrane helix</keyword>
<dbReference type="CDD" id="cd06580">
    <property type="entry name" value="TM_PBP1_transp_TpRbsC_like"/>
    <property type="match status" value="1"/>
</dbReference>